<dbReference type="InterPro" id="IPR012337">
    <property type="entry name" value="RNaseH-like_sf"/>
</dbReference>
<dbReference type="GO" id="GO:0003677">
    <property type="term" value="F:DNA binding"/>
    <property type="evidence" value="ECO:0007669"/>
    <property type="project" value="InterPro"/>
</dbReference>
<evidence type="ECO:0000313" key="3">
    <source>
        <dbReference type="Proteomes" id="UP000715781"/>
    </source>
</evidence>
<dbReference type="Pfam" id="PF01609">
    <property type="entry name" value="DDE_Tnp_1"/>
    <property type="match status" value="1"/>
</dbReference>
<name>A0A951UKI6_9NOST</name>
<reference evidence="2" key="2">
    <citation type="journal article" date="2022" name="Microbiol. Resour. Announc.">
        <title>Metagenome Sequencing to Explore Phylogenomics of Terrestrial Cyanobacteria.</title>
        <authorList>
            <person name="Ward R.D."/>
            <person name="Stajich J.E."/>
            <person name="Johansen J.R."/>
            <person name="Huntemann M."/>
            <person name="Clum A."/>
            <person name="Foster B."/>
            <person name="Foster B."/>
            <person name="Roux S."/>
            <person name="Palaniappan K."/>
            <person name="Varghese N."/>
            <person name="Mukherjee S."/>
            <person name="Reddy T.B.K."/>
            <person name="Daum C."/>
            <person name="Copeland A."/>
            <person name="Chen I.A."/>
            <person name="Ivanova N.N."/>
            <person name="Kyrpides N.C."/>
            <person name="Shapiro N."/>
            <person name="Eloe-Fadrosh E.A."/>
            <person name="Pietrasiak N."/>
        </authorList>
    </citation>
    <scope>NUCLEOTIDE SEQUENCE</scope>
    <source>
        <strain evidence="2">JT2-VF2</strain>
    </source>
</reference>
<proteinExistence type="predicted"/>
<sequence>MNLEVGNHKAQKLIKHLKGVIPQQWNVIVACDRGLYADWLYEMIVGVNWHPFLRINHQGTYQIPPCRTWRPLAEVVNTPGQSRSARVVCFKTNPLECTLLARWDIGYKDPWLVLTDLEPNQADVLWYGLRPSTECVYRDLKSDGWQWHNTRLLSPQRAERLWLAIALATLWMVMLGGEAENQSPTPNYQQLPNKHIAFSKPFNPKPLRQISCFLLGFITLIADLLNGLSIHLHRWSSFPPTPVDAFYYSSSL</sequence>
<gene>
    <name evidence="2" type="ORF">KME32_36300</name>
</gene>
<dbReference type="InterPro" id="IPR002559">
    <property type="entry name" value="Transposase_11"/>
</dbReference>
<feature type="domain" description="Transposase IS4-like" evidence="1">
    <location>
        <begin position="13"/>
        <end position="170"/>
    </location>
</feature>
<reference evidence="2" key="1">
    <citation type="submission" date="2021-05" db="EMBL/GenBank/DDBJ databases">
        <authorList>
            <person name="Pietrasiak N."/>
            <person name="Ward R."/>
            <person name="Stajich J.E."/>
            <person name="Kurbessoian T."/>
        </authorList>
    </citation>
    <scope>NUCLEOTIDE SEQUENCE</scope>
    <source>
        <strain evidence="2">JT2-VF2</strain>
    </source>
</reference>
<organism evidence="2 3">
    <name type="scientific">Mojavia pulchra JT2-VF2</name>
    <dbReference type="NCBI Taxonomy" id="287848"/>
    <lineage>
        <taxon>Bacteria</taxon>
        <taxon>Bacillati</taxon>
        <taxon>Cyanobacteriota</taxon>
        <taxon>Cyanophyceae</taxon>
        <taxon>Nostocales</taxon>
        <taxon>Nostocaceae</taxon>
    </lineage>
</organism>
<protein>
    <recommendedName>
        <fullName evidence="1">Transposase IS4-like domain-containing protein</fullName>
    </recommendedName>
</protein>
<dbReference type="EMBL" id="JAHHHN010000083">
    <property type="protein sequence ID" value="MBW4566419.1"/>
    <property type="molecule type" value="Genomic_DNA"/>
</dbReference>
<dbReference type="GO" id="GO:0004803">
    <property type="term" value="F:transposase activity"/>
    <property type="evidence" value="ECO:0007669"/>
    <property type="project" value="InterPro"/>
</dbReference>
<comment type="caution">
    <text evidence="2">The sequence shown here is derived from an EMBL/GenBank/DDBJ whole genome shotgun (WGS) entry which is preliminary data.</text>
</comment>
<dbReference type="Proteomes" id="UP000715781">
    <property type="component" value="Unassembled WGS sequence"/>
</dbReference>
<dbReference type="GO" id="GO:0006313">
    <property type="term" value="P:DNA transposition"/>
    <property type="evidence" value="ECO:0007669"/>
    <property type="project" value="InterPro"/>
</dbReference>
<dbReference type="SUPFAM" id="SSF53098">
    <property type="entry name" value="Ribonuclease H-like"/>
    <property type="match status" value="1"/>
</dbReference>
<accession>A0A951UKI6</accession>
<evidence type="ECO:0000259" key="1">
    <source>
        <dbReference type="Pfam" id="PF01609"/>
    </source>
</evidence>
<evidence type="ECO:0000313" key="2">
    <source>
        <dbReference type="EMBL" id="MBW4566419.1"/>
    </source>
</evidence>
<dbReference type="AlphaFoldDB" id="A0A951UKI6"/>